<dbReference type="AlphaFoldDB" id="A0A168K1K3"/>
<reference evidence="4 5" key="1">
    <citation type="journal article" date="2016" name="Genome Biol. Evol.">
        <title>Divergent and convergent evolution of fungal pathogenicity.</title>
        <authorList>
            <person name="Shang Y."/>
            <person name="Xiao G."/>
            <person name="Zheng P."/>
            <person name="Cen K."/>
            <person name="Zhan S."/>
            <person name="Wang C."/>
        </authorList>
    </citation>
    <scope>NUCLEOTIDE SEQUENCE [LARGE SCALE GENOMIC DNA]</scope>
    <source>
        <strain evidence="4 5">RCEF 1005</strain>
    </source>
</reference>
<sequence length="121" mass="13027">MSAAFKKATEDSKKIVNDPSNDELLELYALYKVGNGEDIASAPSPGMFDLKASPLTPHPRPGTRATRAFVLSGKAKKNAWQKVVDEGISADAAQERYVALVEQLKAKHGFDENKVPASVGK</sequence>
<comment type="caution">
    <text evidence="4">The sequence shown here is derived from an EMBL/GenBank/DDBJ whole genome shotgun (WGS) entry which is preliminary data.</text>
</comment>
<proteinExistence type="inferred from homology"/>
<gene>
    <name evidence="4" type="ORF">LEL_00682</name>
</gene>
<keyword evidence="5" id="KW-1185">Reference proteome</keyword>
<keyword evidence="2" id="KW-0446">Lipid-binding</keyword>
<feature type="domain" description="ACB" evidence="3">
    <location>
        <begin position="1"/>
        <end position="110"/>
    </location>
</feature>
<dbReference type="OrthoDB" id="346910at2759"/>
<dbReference type="InterPro" id="IPR035984">
    <property type="entry name" value="Acyl-CoA-binding_sf"/>
</dbReference>
<accession>A0A168K1K3</accession>
<dbReference type="PRINTS" id="PR00689">
    <property type="entry name" value="ACOABINDINGP"/>
</dbReference>
<dbReference type="GO" id="GO:0000062">
    <property type="term" value="F:fatty-acyl-CoA binding"/>
    <property type="evidence" value="ECO:0007669"/>
    <property type="project" value="InterPro"/>
</dbReference>
<protein>
    <submittedName>
        <fullName evidence="4">Acyl-CoA-binding protein, ACBP</fullName>
    </submittedName>
</protein>
<evidence type="ECO:0000256" key="1">
    <source>
        <dbReference type="ARBA" id="ARBA00005567"/>
    </source>
</evidence>
<evidence type="ECO:0000259" key="3">
    <source>
        <dbReference type="PROSITE" id="PS51228"/>
    </source>
</evidence>
<comment type="similarity">
    <text evidence="1">Belongs to the ACBP family.</text>
</comment>
<name>A0A168K1K3_CORDF</name>
<dbReference type="GO" id="GO:0006631">
    <property type="term" value="P:fatty acid metabolic process"/>
    <property type="evidence" value="ECO:0007669"/>
    <property type="project" value="TreeGrafter"/>
</dbReference>
<dbReference type="PANTHER" id="PTHR23310">
    <property type="entry name" value="ACYL-COA-BINDING PROTEIN, ACBP"/>
    <property type="match status" value="1"/>
</dbReference>
<evidence type="ECO:0000313" key="5">
    <source>
        <dbReference type="Proteomes" id="UP000076881"/>
    </source>
</evidence>
<dbReference type="Gene3D" id="1.20.80.10">
    <property type="match status" value="1"/>
</dbReference>
<dbReference type="InterPro" id="IPR014352">
    <property type="entry name" value="FERM/acyl-CoA-bd_prot_sf"/>
</dbReference>
<organism evidence="4 5">
    <name type="scientific">Akanthomyces lecanii RCEF 1005</name>
    <dbReference type="NCBI Taxonomy" id="1081108"/>
    <lineage>
        <taxon>Eukaryota</taxon>
        <taxon>Fungi</taxon>
        <taxon>Dikarya</taxon>
        <taxon>Ascomycota</taxon>
        <taxon>Pezizomycotina</taxon>
        <taxon>Sordariomycetes</taxon>
        <taxon>Hypocreomycetidae</taxon>
        <taxon>Hypocreales</taxon>
        <taxon>Cordycipitaceae</taxon>
        <taxon>Akanthomyces</taxon>
        <taxon>Cordyceps confragosa</taxon>
    </lineage>
</organism>
<dbReference type="Proteomes" id="UP000076881">
    <property type="component" value="Unassembled WGS sequence"/>
</dbReference>
<dbReference type="PROSITE" id="PS51228">
    <property type="entry name" value="ACB_2"/>
    <property type="match status" value="1"/>
</dbReference>
<dbReference type="EMBL" id="AZHF01000001">
    <property type="protein sequence ID" value="OAA81137.1"/>
    <property type="molecule type" value="Genomic_DNA"/>
</dbReference>
<evidence type="ECO:0000256" key="2">
    <source>
        <dbReference type="ARBA" id="ARBA00023121"/>
    </source>
</evidence>
<dbReference type="SUPFAM" id="SSF47027">
    <property type="entry name" value="Acyl-CoA binding protein"/>
    <property type="match status" value="1"/>
</dbReference>
<dbReference type="InterPro" id="IPR000582">
    <property type="entry name" value="Acyl-CoA-binding_protein"/>
</dbReference>
<dbReference type="STRING" id="1081108.A0A168K1K3"/>
<dbReference type="PANTHER" id="PTHR23310:SF62">
    <property type="entry name" value="ACYL-COA BINDING PROTEIN 1, ISOFORM A"/>
    <property type="match status" value="1"/>
</dbReference>
<evidence type="ECO:0000313" key="4">
    <source>
        <dbReference type="EMBL" id="OAA81137.1"/>
    </source>
</evidence>
<dbReference type="Pfam" id="PF00887">
    <property type="entry name" value="ACBP"/>
    <property type="match status" value="1"/>
</dbReference>